<dbReference type="OrthoDB" id="2495932at2759"/>
<dbReference type="AlphaFoldDB" id="A0A9Q3F4C0"/>
<proteinExistence type="predicted"/>
<accession>A0A9Q3F4C0</accession>
<sequence length="297" mass="33644">MENINPAILSGGLPILTTANSQHPIQDIKQSIIKPKSELGLDSPLHSLQISNLEESSLSVEAINDHILFCGLGPLSETQKVIPSSCYLPSSSPFPFYDMGGIRLCSKRVQDVKLNRIDKFKPGRKRRPSRRPFVFKSSPLAEGRGAGRFTNFYSKPLSVTSTYSTFITRKNVVNENFKLPQTLPQDNNPSLVQISRFSAPRTFLKSPTQEILDPSPNITPSNFPLLSVMGNLPTQVLPAYFGYLRHLNYLCQVKYLFYVSVLREVPIVKNFFFLKILEATFIYHYWSSPKILLEMWL</sequence>
<organism evidence="1 2">
    <name type="scientific">Austropuccinia psidii MF-1</name>
    <dbReference type="NCBI Taxonomy" id="1389203"/>
    <lineage>
        <taxon>Eukaryota</taxon>
        <taxon>Fungi</taxon>
        <taxon>Dikarya</taxon>
        <taxon>Basidiomycota</taxon>
        <taxon>Pucciniomycotina</taxon>
        <taxon>Pucciniomycetes</taxon>
        <taxon>Pucciniales</taxon>
        <taxon>Sphaerophragmiaceae</taxon>
        <taxon>Austropuccinia</taxon>
    </lineage>
</organism>
<comment type="caution">
    <text evidence="1">The sequence shown here is derived from an EMBL/GenBank/DDBJ whole genome shotgun (WGS) entry which is preliminary data.</text>
</comment>
<name>A0A9Q3F4C0_9BASI</name>
<dbReference type="EMBL" id="AVOT02038658">
    <property type="protein sequence ID" value="MBW0533581.1"/>
    <property type="molecule type" value="Genomic_DNA"/>
</dbReference>
<protein>
    <submittedName>
        <fullName evidence="1">Uncharacterized protein</fullName>
    </submittedName>
</protein>
<evidence type="ECO:0000313" key="1">
    <source>
        <dbReference type="EMBL" id="MBW0533581.1"/>
    </source>
</evidence>
<evidence type="ECO:0000313" key="2">
    <source>
        <dbReference type="Proteomes" id="UP000765509"/>
    </source>
</evidence>
<reference evidence="1" key="1">
    <citation type="submission" date="2021-03" db="EMBL/GenBank/DDBJ databases">
        <title>Draft genome sequence of rust myrtle Austropuccinia psidii MF-1, a brazilian biotype.</title>
        <authorList>
            <person name="Quecine M.C."/>
            <person name="Pachon D.M.R."/>
            <person name="Bonatelli M.L."/>
            <person name="Correr F.H."/>
            <person name="Franceschini L.M."/>
            <person name="Leite T.F."/>
            <person name="Margarido G.R.A."/>
            <person name="Almeida C.A."/>
            <person name="Ferrarezi J.A."/>
            <person name="Labate C.A."/>
        </authorList>
    </citation>
    <scope>NUCLEOTIDE SEQUENCE</scope>
    <source>
        <strain evidence="1">MF-1</strain>
    </source>
</reference>
<dbReference type="Proteomes" id="UP000765509">
    <property type="component" value="Unassembled WGS sequence"/>
</dbReference>
<keyword evidence="2" id="KW-1185">Reference proteome</keyword>
<gene>
    <name evidence="1" type="ORF">O181_073296</name>
</gene>